<dbReference type="GO" id="GO:0005975">
    <property type="term" value="P:carbohydrate metabolic process"/>
    <property type="evidence" value="ECO:0007669"/>
    <property type="project" value="InterPro"/>
</dbReference>
<evidence type="ECO:0000313" key="2">
    <source>
        <dbReference type="EMBL" id="KAK3172570.1"/>
    </source>
</evidence>
<dbReference type="EMBL" id="JASNWA010000007">
    <property type="protein sequence ID" value="KAK3172570.1"/>
    <property type="molecule type" value="Genomic_DNA"/>
</dbReference>
<dbReference type="Pfam" id="PF00923">
    <property type="entry name" value="TAL_FSA"/>
    <property type="match status" value="1"/>
</dbReference>
<dbReference type="PANTHER" id="PTHR10683">
    <property type="entry name" value="TRANSALDOLASE"/>
    <property type="match status" value="1"/>
</dbReference>
<evidence type="ECO:0000256" key="1">
    <source>
        <dbReference type="ARBA" id="ARBA00023270"/>
    </source>
</evidence>
<gene>
    <name evidence="2" type="ORF">OEA41_005894</name>
</gene>
<dbReference type="GO" id="GO:0004801">
    <property type="term" value="F:transaldolase activity"/>
    <property type="evidence" value="ECO:0007669"/>
    <property type="project" value="TreeGrafter"/>
</dbReference>
<accession>A0AAE0DKH1</accession>
<protein>
    <recommendedName>
        <fullName evidence="4">Transaldolase</fullName>
    </recommendedName>
</protein>
<keyword evidence="3" id="KW-1185">Reference proteome</keyword>
<reference evidence="2" key="1">
    <citation type="submission" date="2022-11" db="EMBL/GenBank/DDBJ databases">
        <title>Chromosomal genome sequence assembly and mating type (MAT) locus characterization of the leprose asexual lichenized fungus Lepraria neglecta (Nyl.) Erichsen.</title>
        <authorList>
            <person name="Allen J.L."/>
            <person name="Pfeffer B."/>
        </authorList>
    </citation>
    <scope>NUCLEOTIDE SEQUENCE</scope>
    <source>
        <strain evidence="2">Allen 5258</strain>
    </source>
</reference>
<dbReference type="GO" id="GO:0009052">
    <property type="term" value="P:pentose-phosphate shunt, non-oxidative branch"/>
    <property type="evidence" value="ECO:0007669"/>
    <property type="project" value="TreeGrafter"/>
</dbReference>
<evidence type="ECO:0008006" key="4">
    <source>
        <dbReference type="Google" id="ProtNLM"/>
    </source>
</evidence>
<evidence type="ECO:0000313" key="3">
    <source>
        <dbReference type="Proteomes" id="UP001276659"/>
    </source>
</evidence>
<dbReference type="PANTHER" id="PTHR10683:SF34">
    <property type="entry name" value="TRANSALDOLASE"/>
    <property type="match status" value="1"/>
</dbReference>
<dbReference type="InterPro" id="IPR013785">
    <property type="entry name" value="Aldolase_TIM"/>
</dbReference>
<keyword evidence="1" id="KW-0704">Schiff base</keyword>
<comment type="caution">
    <text evidence="2">The sequence shown here is derived from an EMBL/GenBank/DDBJ whole genome shotgun (WGS) entry which is preliminary data.</text>
</comment>
<sequence>MSPVKSWRWKYRFMVSLSLTLVPLITGDIHVMANPTLQTTKQFVENAQRISEICTRLQPSFDESRLCVKVVATWEGLQACRELTSLGIRTLATTLFTIEQAILAAEAECVYIAPFVHELKAFFDETYHDGEPILPLCVQAQRYFEQHSYVTRVKAAGLLSVDEAVKLAGVASLTIAPNLLHTLSKSEELESQLADRSLFQEKAMLEGQAVEHTTFIDDEAKFREAFAKSAGGKGQIKTAQAIEIFSEYQIKAESMMRDPDLTRIG</sequence>
<dbReference type="InterPro" id="IPR001585">
    <property type="entry name" value="TAL/FSA"/>
</dbReference>
<organism evidence="2 3">
    <name type="scientific">Lepraria neglecta</name>
    <dbReference type="NCBI Taxonomy" id="209136"/>
    <lineage>
        <taxon>Eukaryota</taxon>
        <taxon>Fungi</taxon>
        <taxon>Dikarya</taxon>
        <taxon>Ascomycota</taxon>
        <taxon>Pezizomycotina</taxon>
        <taxon>Lecanoromycetes</taxon>
        <taxon>OSLEUM clade</taxon>
        <taxon>Lecanoromycetidae</taxon>
        <taxon>Lecanorales</taxon>
        <taxon>Lecanorineae</taxon>
        <taxon>Stereocaulaceae</taxon>
        <taxon>Lepraria</taxon>
    </lineage>
</organism>
<dbReference type="AlphaFoldDB" id="A0AAE0DKH1"/>
<proteinExistence type="predicted"/>
<dbReference type="Gene3D" id="3.20.20.70">
    <property type="entry name" value="Aldolase class I"/>
    <property type="match status" value="1"/>
</dbReference>
<name>A0AAE0DKH1_9LECA</name>
<dbReference type="Proteomes" id="UP001276659">
    <property type="component" value="Unassembled WGS sequence"/>
</dbReference>
<dbReference type="SUPFAM" id="SSF51569">
    <property type="entry name" value="Aldolase"/>
    <property type="match status" value="1"/>
</dbReference>